<reference evidence="2" key="1">
    <citation type="submission" date="2018-01" db="EMBL/GenBank/DDBJ databases">
        <title>An insight into the sialome of Amazonian anophelines.</title>
        <authorList>
            <person name="Ribeiro J.M."/>
            <person name="Scarpassa V."/>
            <person name="Calvo E."/>
        </authorList>
    </citation>
    <scope>NUCLEOTIDE SEQUENCE</scope>
</reference>
<keyword evidence="1" id="KW-0732">Signal</keyword>
<sequence>MELLLLCLCLSKALAARRLTLLIEVSVTCLRSRYLTTSLSFSLDCLSRRAASKGYTGDAELCRKLLKMRKSMTTFGGLWLVSLILYSSWSSSIPFVSSVSERVLV</sequence>
<evidence type="ECO:0000313" key="2">
    <source>
        <dbReference type="EMBL" id="MBW74408.1"/>
    </source>
</evidence>
<protein>
    <submittedName>
        <fullName evidence="2">Putative secreted protein</fullName>
    </submittedName>
</protein>
<dbReference type="AlphaFoldDB" id="A0A2M4DBD8"/>
<feature type="chain" id="PRO_5014811618" evidence="1">
    <location>
        <begin position="16"/>
        <end position="105"/>
    </location>
</feature>
<feature type="signal peptide" evidence="1">
    <location>
        <begin position="1"/>
        <end position="15"/>
    </location>
</feature>
<organism evidence="2">
    <name type="scientific">Anopheles darlingi</name>
    <name type="common">Mosquito</name>
    <dbReference type="NCBI Taxonomy" id="43151"/>
    <lineage>
        <taxon>Eukaryota</taxon>
        <taxon>Metazoa</taxon>
        <taxon>Ecdysozoa</taxon>
        <taxon>Arthropoda</taxon>
        <taxon>Hexapoda</taxon>
        <taxon>Insecta</taxon>
        <taxon>Pterygota</taxon>
        <taxon>Neoptera</taxon>
        <taxon>Endopterygota</taxon>
        <taxon>Diptera</taxon>
        <taxon>Nematocera</taxon>
        <taxon>Culicoidea</taxon>
        <taxon>Culicidae</taxon>
        <taxon>Anophelinae</taxon>
        <taxon>Anopheles</taxon>
    </lineage>
</organism>
<proteinExistence type="predicted"/>
<name>A0A2M4DBD8_ANODA</name>
<dbReference type="EMBL" id="GGFL01010230">
    <property type="protein sequence ID" value="MBW74408.1"/>
    <property type="molecule type" value="Transcribed_RNA"/>
</dbReference>
<evidence type="ECO:0000256" key="1">
    <source>
        <dbReference type="SAM" id="SignalP"/>
    </source>
</evidence>
<accession>A0A2M4DBD8</accession>